<dbReference type="Proteomes" id="UP001153069">
    <property type="component" value="Unassembled WGS sequence"/>
</dbReference>
<comment type="caution">
    <text evidence="1">The sequence shown here is derived from an EMBL/GenBank/DDBJ whole genome shotgun (WGS) entry which is preliminary data.</text>
</comment>
<evidence type="ECO:0000313" key="2">
    <source>
        <dbReference type="Proteomes" id="UP001153069"/>
    </source>
</evidence>
<gene>
    <name evidence="1" type="ORF">SEMRO_83_G044560.1</name>
</gene>
<organism evidence="1 2">
    <name type="scientific">Seminavis robusta</name>
    <dbReference type="NCBI Taxonomy" id="568900"/>
    <lineage>
        <taxon>Eukaryota</taxon>
        <taxon>Sar</taxon>
        <taxon>Stramenopiles</taxon>
        <taxon>Ochrophyta</taxon>
        <taxon>Bacillariophyta</taxon>
        <taxon>Bacillariophyceae</taxon>
        <taxon>Bacillariophycidae</taxon>
        <taxon>Naviculales</taxon>
        <taxon>Naviculaceae</taxon>
        <taxon>Seminavis</taxon>
    </lineage>
</organism>
<name>A0A9N8DCG2_9STRA</name>
<dbReference type="Gene3D" id="1.25.40.20">
    <property type="entry name" value="Ankyrin repeat-containing domain"/>
    <property type="match status" value="1"/>
</dbReference>
<reference evidence="1" key="1">
    <citation type="submission" date="2020-06" db="EMBL/GenBank/DDBJ databases">
        <authorList>
            <consortium name="Plant Systems Biology data submission"/>
        </authorList>
    </citation>
    <scope>NUCLEOTIDE SEQUENCE</scope>
    <source>
        <strain evidence="1">D6</strain>
    </source>
</reference>
<dbReference type="InterPro" id="IPR036770">
    <property type="entry name" value="Ankyrin_rpt-contain_sf"/>
</dbReference>
<proteinExistence type="predicted"/>
<protein>
    <submittedName>
        <fullName evidence="1">Uncharacterized protein</fullName>
    </submittedName>
</protein>
<accession>A0A9N8DCG2</accession>
<dbReference type="SUPFAM" id="SSF48403">
    <property type="entry name" value="Ankyrin repeat"/>
    <property type="match status" value="1"/>
</dbReference>
<sequence>MSDFRLLRAILEHSWEKARTLVAEHPHLVYVGSFSRCDYIHLNNNNDDDNSNDDNDDDSSNGLLQRRGALHELCRICDALNEEEDDSEVDESSSRHFMAEKQQILQLATDMIRASHGANNRHEWEQPKQEYCFERSILLLYEGDQTPLHILLSRNVDMQMIAVLLESITLERSRATIQVPTVLELLTNQNSLGVTPLHYLANCRSCPVPHLRRILQYAAEEQQSTISSSSSLMEEAMCMQDIDDFENPMHWAMSSPVSPKQFGILLEYGGAKALWRLNLGGEFPLHVFANACQSDLLLCDEDEVVATEANNLRAFEEFLKVAMEHLCHPKEEDSMDDKQTRWLPLHHMVSSICFPCPGYMLNIAQREYCSENDAITQYDDNGLLPLHLALLAPRQSTWRAMLSGEAAKQAATNNNKIICKLLEQSERSSHMVSRKDGRLPLHYAVEANLELGTILELVGKYPGALSLPDPVTGLHPFALAAVKDNACLDVLFELGRLCPTVLES</sequence>
<dbReference type="EMBL" id="CAICTM010000082">
    <property type="protein sequence ID" value="CAB9500433.1"/>
    <property type="molecule type" value="Genomic_DNA"/>
</dbReference>
<keyword evidence="2" id="KW-1185">Reference proteome</keyword>
<evidence type="ECO:0000313" key="1">
    <source>
        <dbReference type="EMBL" id="CAB9500433.1"/>
    </source>
</evidence>
<dbReference type="AlphaFoldDB" id="A0A9N8DCG2"/>